<name>A0A812RNY7_9DINO</name>
<sequence>MMAMGKARYRTRLCLSPIKKERLDLPFLYALFRTYFVRHRCHTCAQLYEVLLPLLEAEDGQGAWPTTPQRAGTCYAKCIFLTLRVLLRHLGLERDAVKKWMLNFRIFYLEKMVADLQQSCHKLTISDRIILTVALKQVARRCVREAYAATARGRVHVCLQKIWLAAPPMPWLGFFAAKLETKDPPMEFPKASGCFQGFELLAASATIPPEVQNAFAGPSATKSTNPHVDLTGIASASASGPSLDAVLQAALMCDRLEEVLGCSHRSKQLIVGIIDSLVFWEGRGLWKQDLGTLDLAQGREVLAAIHHLGAHYLAGVRSTFLGRCGSSTGVLVLASLLELFEHVLLATREAKLTQALAKSSAEASGVLWALRPWQKDGRPPGFADLTAWMPITSPGILEVRRRICRHQKPSQPGSSHASIYMEDPSVLLFGPPEHQGSELSSAEAVGCGKAFTELVSHLVSLHSLKKVPSDLPEIERPYQDWEVQVAWAFDRELDAACPEWAQARDLSIFFQMLLGSVPALSQSPGYEKSLEGQGTAPATDQVLSVSSVEECSFALSLFNPPSKLTVKVLHSCTIPSRHANFLHPQPSLTHPKVLCPSLPYLRFGGTLENEIASAAVLPDFDFSLTQAQSEALLMILNCPGLRIPMLLQFVVPNHVALLHHRQFQRIFFACLFEPGPFPKDAMGDSRESKAAKDVHLDAPWAPKPPKVEALAQARVPCESLAVEYGWLSTEMAAKPQRS</sequence>
<dbReference type="EMBL" id="CAJNDS010002354">
    <property type="protein sequence ID" value="CAE7446159.1"/>
    <property type="molecule type" value="Genomic_DNA"/>
</dbReference>
<accession>A0A812RNY7</accession>
<protein>
    <submittedName>
        <fullName evidence="1">Uncharacterized protein</fullName>
    </submittedName>
</protein>
<keyword evidence="2" id="KW-1185">Reference proteome</keyword>
<dbReference type="OrthoDB" id="432766at2759"/>
<reference evidence="1" key="1">
    <citation type="submission" date="2021-02" db="EMBL/GenBank/DDBJ databases">
        <authorList>
            <person name="Dougan E. K."/>
            <person name="Rhodes N."/>
            <person name="Thang M."/>
            <person name="Chan C."/>
        </authorList>
    </citation>
    <scope>NUCLEOTIDE SEQUENCE</scope>
</reference>
<proteinExistence type="predicted"/>
<organism evidence="1 2">
    <name type="scientific">Symbiodinium natans</name>
    <dbReference type="NCBI Taxonomy" id="878477"/>
    <lineage>
        <taxon>Eukaryota</taxon>
        <taxon>Sar</taxon>
        <taxon>Alveolata</taxon>
        <taxon>Dinophyceae</taxon>
        <taxon>Suessiales</taxon>
        <taxon>Symbiodiniaceae</taxon>
        <taxon>Symbiodinium</taxon>
    </lineage>
</organism>
<dbReference type="Proteomes" id="UP000604046">
    <property type="component" value="Unassembled WGS sequence"/>
</dbReference>
<gene>
    <name evidence="1" type="ORF">SNAT2548_LOCUS24311</name>
</gene>
<dbReference type="AlphaFoldDB" id="A0A812RNY7"/>
<evidence type="ECO:0000313" key="2">
    <source>
        <dbReference type="Proteomes" id="UP000604046"/>
    </source>
</evidence>
<evidence type="ECO:0000313" key="1">
    <source>
        <dbReference type="EMBL" id="CAE7446159.1"/>
    </source>
</evidence>
<comment type="caution">
    <text evidence="1">The sequence shown here is derived from an EMBL/GenBank/DDBJ whole genome shotgun (WGS) entry which is preliminary data.</text>
</comment>